<feature type="compositionally biased region" description="Polar residues" evidence="1">
    <location>
        <begin position="406"/>
        <end position="422"/>
    </location>
</feature>
<feature type="region of interest" description="Disordered" evidence="1">
    <location>
        <begin position="761"/>
        <end position="792"/>
    </location>
</feature>
<dbReference type="HOGENOM" id="CLU_010732_0_0_1"/>
<feature type="compositionally biased region" description="Basic and acidic residues" evidence="1">
    <location>
        <begin position="776"/>
        <end position="792"/>
    </location>
</feature>
<keyword evidence="3" id="KW-1185">Reference proteome</keyword>
<feature type="region of interest" description="Disordered" evidence="1">
    <location>
        <begin position="457"/>
        <end position="642"/>
    </location>
</feature>
<dbReference type="InParanoid" id="W3X9R2"/>
<evidence type="ECO:0000313" key="3">
    <source>
        <dbReference type="Proteomes" id="UP000030651"/>
    </source>
</evidence>
<dbReference type="Proteomes" id="UP000030651">
    <property type="component" value="Unassembled WGS sequence"/>
</dbReference>
<feature type="compositionally biased region" description="Polar residues" evidence="1">
    <location>
        <begin position="509"/>
        <end position="531"/>
    </location>
</feature>
<organism evidence="2 3">
    <name type="scientific">Pestalotiopsis fici (strain W106-1 / CGMCC3.15140)</name>
    <dbReference type="NCBI Taxonomy" id="1229662"/>
    <lineage>
        <taxon>Eukaryota</taxon>
        <taxon>Fungi</taxon>
        <taxon>Dikarya</taxon>
        <taxon>Ascomycota</taxon>
        <taxon>Pezizomycotina</taxon>
        <taxon>Sordariomycetes</taxon>
        <taxon>Xylariomycetidae</taxon>
        <taxon>Amphisphaeriales</taxon>
        <taxon>Sporocadaceae</taxon>
        <taxon>Pestalotiopsis</taxon>
    </lineage>
</organism>
<feature type="compositionally biased region" description="Polar residues" evidence="1">
    <location>
        <begin position="616"/>
        <end position="626"/>
    </location>
</feature>
<dbReference type="eggNOG" id="ENOG502S1K8">
    <property type="taxonomic scope" value="Eukaryota"/>
</dbReference>
<evidence type="ECO:0000256" key="1">
    <source>
        <dbReference type="SAM" id="MobiDB-lite"/>
    </source>
</evidence>
<proteinExistence type="predicted"/>
<feature type="compositionally biased region" description="Pro residues" evidence="1">
    <location>
        <begin position="485"/>
        <end position="503"/>
    </location>
</feature>
<dbReference type="EMBL" id="KI912112">
    <property type="protein sequence ID" value="ETS81911.1"/>
    <property type="molecule type" value="Genomic_DNA"/>
</dbReference>
<name>W3X9R2_PESFW</name>
<dbReference type="GeneID" id="19271926"/>
<feature type="region of interest" description="Disordered" evidence="1">
    <location>
        <begin position="676"/>
        <end position="698"/>
    </location>
</feature>
<feature type="compositionally biased region" description="Polar residues" evidence="1">
    <location>
        <begin position="553"/>
        <end position="574"/>
    </location>
</feature>
<protein>
    <submittedName>
        <fullName evidence="2">Uncharacterized protein</fullName>
    </submittedName>
</protein>
<dbReference type="AlphaFoldDB" id="W3X9R2"/>
<sequence length="792" mass="88705">MAATAGFPMYLHQDETSMLNLSDSEDESAPPTPREPLRSPETSRATSRADSLDDWDEEEARRKKTQDAAANVPLHPIAAMQSAFAESLAEATANPPVPKPKLRFGDARERRARLLETDVDDELYSDLWRYRPGQTHHELFKLMAQISFGVYLLLNGIANSNVQVVNILQGHIDEVDEFLEITMEDVKMATEDIQERIDFLKLPMQNITTFEKMLEDRAFRLQIVTGNEKIEHIVNRTAAALEASVKDVEEGLKSTDEFAAYLNRQEHQPWKASRPDVIDIFEAMKGNAEGWSKAFVELQENAAILDTLLIKLGQTVADMDRRAGEVSRRTTVSPMSGAFELSLRASALMPLQFSVPFSPQQATAPDASSRHSVLSPQSSRKSSQRSSSSRAHSASFSSSRTNSLRTATRSPSEDSVLSSPNVRDTMPDFQFKPLQLRRYSAPRKAPILEIETAVVMEEEKEKETPRPSPIEEEGLYILQPRTYTPQPPEPAPSPLIQRPPSPRLPDSTYVPQQLSATPRQMRTASPSQQSLQRPASPPRPTSARQARPITPPQDWQISKQDWPNSSSQEWPTSPQHDEALPKRTSLRQRLSLKGSHPPEAIQVPPRNLNRPKYQSPRVQYAQQVQGPDSAYASDVDTRPPLNPLADALQEFPSPPVFINNTVPSPLSDQQFFRPVQASPHSPLQRPWTSGPIAVPRPHTSATQYQHTGYLRNQPSAMGMSTLSNVTNMDSEGGKTLKKKRSAFGWLKKAFSLDEEERAAFEAKKRQQAAGPYYEGRSPKFLDGRRIDGYGRY</sequence>
<feature type="compositionally biased region" description="Low complexity" evidence="1">
    <location>
        <begin position="372"/>
        <end position="405"/>
    </location>
</feature>
<dbReference type="RefSeq" id="XP_007833685.1">
    <property type="nucleotide sequence ID" value="XM_007835494.1"/>
</dbReference>
<evidence type="ECO:0000313" key="2">
    <source>
        <dbReference type="EMBL" id="ETS81911.1"/>
    </source>
</evidence>
<dbReference type="OrthoDB" id="5389734at2759"/>
<reference evidence="3" key="1">
    <citation type="journal article" date="2015" name="BMC Genomics">
        <title>Genomic and transcriptomic analysis of the endophytic fungus Pestalotiopsis fici reveals its lifestyle and high potential for synthesis of natural products.</title>
        <authorList>
            <person name="Wang X."/>
            <person name="Zhang X."/>
            <person name="Liu L."/>
            <person name="Xiang M."/>
            <person name="Wang W."/>
            <person name="Sun X."/>
            <person name="Che Y."/>
            <person name="Guo L."/>
            <person name="Liu G."/>
            <person name="Guo L."/>
            <person name="Wang C."/>
            <person name="Yin W.B."/>
            <person name="Stadler M."/>
            <person name="Zhang X."/>
            <person name="Liu X."/>
        </authorList>
    </citation>
    <scope>NUCLEOTIDE SEQUENCE [LARGE SCALE GENOMIC DNA]</scope>
    <source>
        <strain evidence="3">W106-1 / CGMCC3.15140</strain>
    </source>
</reference>
<feature type="compositionally biased region" description="Polar residues" evidence="1">
    <location>
        <begin position="40"/>
        <end position="49"/>
    </location>
</feature>
<accession>W3X9R2</accession>
<gene>
    <name evidence="2" type="ORF">PFICI_06913</name>
</gene>
<feature type="region of interest" description="Disordered" evidence="1">
    <location>
        <begin position="1"/>
        <end position="70"/>
    </location>
</feature>
<feature type="region of interest" description="Disordered" evidence="1">
    <location>
        <begin position="358"/>
        <end position="428"/>
    </location>
</feature>
<dbReference type="KEGG" id="pfy:PFICI_06913"/>
<dbReference type="OMA" id="GPLYILQ"/>